<keyword evidence="2" id="KW-0808">Transferase</keyword>
<protein>
    <submittedName>
        <fullName evidence="2">GNAT family acetyltransferase</fullName>
    </submittedName>
</protein>
<name>A0A087VW15_9BIFI</name>
<accession>A0A087VW15</accession>
<sequence>MAIRLVRLDAASTGYADEAWEYMQACKAVAGDELAGLGCLEDCTSLEQVRRHWLPQVVNEAEGENLPPGYVPALQFLALEPDGTLVGMIQLRLDLNDYLLELGGNIGYSVRPDRRRRGYANQMLADCLGVARQEGLDRVLVTCDEHNEGSRQTILSNGGRLEDTRYTANGLGIQRYWIDL</sequence>
<evidence type="ECO:0000313" key="3">
    <source>
        <dbReference type="Proteomes" id="UP000028569"/>
    </source>
</evidence>
<dbReference type="AlphaFoldDB" id="A0A087VW15"/>
<dbReference type="GO" id="GO:0016747">
    <property type="term" value="F:acyltransferase activity, transferring groups other than amino-acyl groups"/>
    <property type="evidence" value="ECO:0007669"/>
    <property type="project" value="InterPro"/>
</dbReference>
<dbReference type="SUPFAM" id="SSF55729">
    <property type="entry name" value="Acyl-CoA N-acyltransferases (Nat)"/>
    <property type="match status" value="1"/>
</dbReference>
<dbReference type="GeneID" id="91566744"/>
<dbReference type="CDD" id="cd04301">
    <property type="entry name" value="NAT_SF"/>
    <property type="match status" value="1"/>
</dbReference>
<dbReference type="Proteomes" id="UP000028569">
    <property type="component" value="Chromosome"/>
</dbReference>
<dbReference type="OrthoDB" id="9797989at2"/>
<organism evidence="2 3">
    <name type="scientific">Bifidobacterium [indicum] DSM 20214 = LMG 11587</name>
    <dbReference type="NCBI Taxonomy" id="1341694"/>
    <lineage>
        <taxon>Bacteria</taxon>
        <taxon>Bacillati</taxon>
        <taxon>Actinomycetota</taxon>
        <taxon>Actinomycetes</taxon>
        <taxon>Bifidobacteriales</taxon>
        <taxon>Bifidobacteriaceae</taxon>
        <taxon>Bifidobacterium</taxon>
    </lineage>
</organism>
<dbReference type="PANTHER" id="PTHR39173">
    <property type="entry name" value="ACETYLTRANSFERASE"/>
    <property type="match status" value="1"/>
</dbReference>
<dbReference type="HOGENOM" id="CLU_113231_1_0_11"/>
<dbReference type="RefSeq" id="WP_051875738.1">
    <property type="nucleotide sequence ID" value="NZ_CP006018.1"/>
</dbReference>
<proteinExistence type="predicted"/>
<evidence type="ECO:0000259" key="1">
    <source>
        <dbReference type="PROSITE" id="PS51186"/>
    </source>
</evidence>
<gene>
    <name evidence="2" type="ORF">BINDI_1284</name>
</gene>
<dbReference type="InterPro" id="IPR016181">
    <property type="entry name" value="Acyl_CoA_acyltransferase"/>
</dbReference>
<dbReference type="KEGG" id="bii:BINDI_1284"/>
<dbReference type="PROSITE" id="PS51186">
    <property type="entry name" value="GNAT"/>
    <property type="match status" value="1"/>
</dbReference>
<dbReference type="PANTHER" id="PTHR39173:SF1">
    <property type="entry name" value="ACETYLTRANSFERASE"/>
    <property type="match status" value="1"/>
</dbReference>
<dbReference type="Gene3D" id="3.40.630.30">
    <property type="match status" value="1"/>
</dbReference>
<dbReference type="EMBL" id="CP006018">
    <property type="protein sequence ID" value="AIC92539.1"/>
    <property type="molecule type" value="Genomic_DNA"/>
</dbReference>
<keyword evidence="3" id="KW-1185">Reference proteome</keyword>
<evidence type="ECO:0000313" key="2">
    <source>
        <dbReference type="EMBL" id="AIC92539.1"/>
    </source>
</evidence>
<dbReference type="InterPro" id="IPR000182">
    <property type="entry name" value="GNAT_dom"/>
</dbReference>
<feature type="domain" description="N-acetyltransferase" evidence="1">
    <location>
        <begin position="29"/>
        <end position="180"/>
    </location>
</feature>
<dbReference type="Pfam" id="PF00583">
    <property type="entry name" value="Acetyltransf_1"/>
    <property type="match status" value="1"/>
</dbReference>
<reference evidence="2 3" key="1">
    <citation type="journal article" date="2014" name="Appl. Environ. Microbiol.">
        <title>Genomic encyclopedia of type strains of the genus Bifidobacterium.</title>
        <authorList>
            <person name="Milani C."/>
            <person name="Lugli G.A."/>
            <person name="Duranti S."/>
            <person name="Turroni F."/>
            <person name="Bottacini F."/>
            <person name="Mangifesta M."/>
            <person name="Sanchez B."/>
            <person name="Viappiani A."/>
            <person name="Mancabelli L."/>
            <person name="Taminiau B."/>
            <person name="Delcenserie V."/>
            <person name="Barrangou R."/>
            <person name="Margolles A."/>
            <person name="van Sinderen D."/>
            <person name="Ventura M."/>
        </authorList>
    </citation>
    <scope>NUCLEOTIDE SEQUENCE [LARGE SCALE GENOMIC DNA]</scope>
    <source>
        <strain evidence="2 3">LMG 11587</strain>
    </source>
</reference>